<dbReference type="InterPro" id="IPR018490">
    <property type="entry name" value="cNMP-bd_dom_sf"/>
</dbReference>
<dbReference type="SUPFAM" id="SSF53187">
    <property type="entry name" value="Zn-dependent exopeptidases"/>
    <property type="match status" value="1"/>
</dbReference>
<dbReference type="InterPro" id="IPR051201">
    <property type="entry name" value="Chloro_Bact_Ser_Proteases"/>
</dbReference>
<dbReference type="InterPro" id="IPR036034">
    <property type="entry name" value="PDZ_sf"/>
</dbReference>
<name>A0AA35SD86_GEOBA</name>
<evidence type="ECO:0000256" key="3">
    <source>
        <dbReference type="ARBA" id="ARBA00022801"/>
    </source>
</evidence>
<evidence type="ECO:0000259" key="4">
    <source>
        <dbReference type="PROSITE" id="PS50042"/>
    </source>
</evidence>
<dbReference type="InterPro" id="IPR014710">
    <property type="entry name" value="RmlC-like_jellyroll"/>
</dbReference>
<keyword evidence="6" id="KW-1185">Reference proteome</keyword>
<dbReference type="AlphaFoldDB" id="A0AA35SD86"/>
<dbReference type="InterPro" id="IPR009003">
    <property type="entry name" value="Peptidase_S1_PA"/>
</dbReference>
<dbReference type="InterPro" id="IPR001940">
    <property type="entry name" value="Peptidase_S1C"/>
</dbReference>
<feature type="domain" description="Cyclic nucleotide-binding" evidence="4">
    <location>
        <begin position="49"/>
        <end position="118"/>
    </location>
</feature>
<dbReference type="PANTHER" id="PTHR43343">
    <property type="entry name" value="PEPTIDASE S12"/>
    <property type="match status" value="1"/>
</dbReference>
<proteinExistence type="inferred from homology"/>
<dbReference type="EMBL" id="CASHTH010002301">
    <property type="protein sequence ID" value="CAI8027838.1"/>
    <property type="molecule type" value="Genomic_DNA"/>
</dbReference>
<dbReference type="Gene3D" id="2.60.120.10">
    <property type="entry name" value="Jelly Rolls"/>
    <property type="match status" value="1"/>
</dbReference>
<dbReference type="Pfam" id="PF00027">
    <property type="entry name" value="cNMP_binding"/>
    <property type="match status" value="1"/>
</dbReference>
<dbReference type="PANTHER" id="PTHR43343:SF3">
    <property type="entry name" value="PROTEASE DO-LIKE 8, CHLOROPLASTIC"/>
    <property type="match status" value="1"/>
</dbReference>
<evidence type="ECO:0000256" key="2">
    <source>
        <dbReference type="ARBA" id="ARBA00022670"/>
    </source>
</evidence>
<dbReference type="InterPro" id="IPR001478">
    <property type="entry name" value="PDZ"/>
</dbReference>
<keyword evidence="3" id="KW-0378">Hydrolase</keyword>
<dbReference type="Gene3D" id="2.40.10.120">
    <property type="match status" value="1"/>
</dbReference>
<evidence type="ECO:0000313" key="6">
    <source>
        <dbReference type="Proteomes" id="UP001174909"/>
    </source>
</evidence>
<dbReference type="SMART" id="SM00228">
    <property type="entry name" value="PDZ"/>
    <property type="match status" value="2"/>
</dbReference>
<dbReference type="PRINTS" id="PR00834">
    <property type="entry name" value="PROTEASES2C"/>
</dbReference>
<dbReference type="Gene3D" id="3.40.630.10">
    <property type="entry name" value="Zn peptidases"/>
    <property type="match status" value="1"/>
</dbReference>
<accession>A0AA35SD86</accession>
<comment type="caution">
    <text evidence="5">The sequence shown here is derived from an EMBL/GenBank/DDBJ whole genome shotgun (WGS) entry which is preliminary data.</text>
</comment>
<dbReference type="InterPro" id="IPR000595">
    <property type="entry name" value="cNMP-bd_dom"/>
</dbReference>
<dbReference type="GO" id="GO:0004252">
    <property type="term" value="F:serine-type endopeptidase activity"/>
    <property type="evidence" value="ECO:0007669"/>
    <property type="project" value="InterPro"/>
</dbReference>
<dbReference type="Gene3D" id="2.30.42.10">
    <property type="match status" value="2"/>
</dbReference>
<dbReference type="Proteomes" id="UP001174909">
    <property type="component" value="Unassembled WGS sequence"/>
</dbReference>
<dbReference type="SUPFAM" id="SSF51206">
    <property type="entry name" value="cAMP-binding domain-like"/>
    <property type="match status" value="1"/>
</dbReference>
<protein>
    <submittedName>
        <fullName evidence="5">Probable periplasmic serine protease do/HhoA-like</fullName>
    </submittedName>
</protein>
<keyword evidence="2 5" id="KW-0645">Protease</keyword>
<gene>
    <name evidence="5" type="ORF">GBAR_LOCUS15854</name>
</gene>
<evidence type="ECO:0000256" key="1">
    <source>
        <dbReference type="ARBA" id="ARBA00010541"/>
    </source>
</evidence>
<dbReference type="PROSITE" id="PS50042">
    <property type="entry name" value="CNMP_BINDING_3"/>
    <property type="match status" value="1"/>
</dbReference>
<evidence type="ECO:0000313" key="5">
    <source>
        <dbReference type="EMBL" id="CAI8027838.1"/>
    </source>
</evidence>
<dbReference type="Pfam" id="PF13180">
    <property type="entry name" value="PDZ_2"/>
    <property type="match status" value="1"/>
</dbReference>
<dbReference type="Pfam" id="PF13365">
    <property type="entry name" value="Trypsin_2"/>
    <property type="match status" value="1"/>
</dbReference>
<dbReference type="CDD" id="cd00038">
    <property type="entry name" value="CAP_ED"/>
    <property type="match status" value="1"/>
</dbReference>
<sequence length="690" mass="77075">MVTQQKIPERFWCVKQIHIFRDLAEDDANALERITTFKQLKYGDTISTEGVYLLREGRVKIYETPSEGEPVTLEVLEPGEILGAVKWDDNEASRNVTAETLTEVVVGIVSAKNFQFFLKRKIHLAMPFKRPLLQRIRSTGQMVGDIYTSQEVMDNLTVLCDEYGSRFAGTPEEYEAANFIADCFKRYGLQNVRFEDYPYAGWTRGTATLEVLEPIRRTLHCISLPYCPAGDITTELVSAGHGSTLCNSADSAEFSKEAAQNAVTTLRRTAIVTSVAKASPAVVNISAVRERQTSFDEWFWGEIPTTRRHSLREIGSGVIIDKKGHILTNHHIIEGADNITVTISDGQEFTAQVMGYDYLSDLALLEIDRDTNLPEIQWGDSDSLLIGEWVVAIGNPFGLSIGNAQPTVTAGIVSATQRALTVENRYHENLIQTDASINPGNSGGALVNIHGELIGINTVIRSTSGGSQGVGFAIPVNKARKVVQQITEYGSVIPPYFAMEVQTITEELAEKLSTPLNIGVLVSEIEKRSPVAKAGIKRGDVIESISGHRIKNKEDFYALTRLLPLNQPIKCEFNRRGKKRQTEFTLKTRQWNYTPPGWGITLAQPDKAMAHKYQMPGIIITHVDKESGLTNALKRGDLIYQIDDTKIHSLEIFKIVDENIRSQYKTLLYFERDGVHQAIPVTFNRNNRRR</sequence>
<organism evidence="5 6">
    <name type="scientific">Geodia barretti</name>
    <name type="common">Barrett's horny sponge</name>
    <dbReference type="NCBI Taxonomy" id="519541"/>
    <lineage>
        <taxon>Eukaryota</taxon>
        <taxon>Metazoa</taxon>
        <taxon>Porifera</taxon>
        <taxon>Demospongiae</taxon>
        <taxon>Heteroscleromorpha</taxon>
        <taxon>Tetractinellida</taxon>
        <taxon>Astrophorina</taxon>
        <taxon>Geodiidae</taxon>
        <taxon>Geodia</taxon>
    </lineage>
</organism>
<dbReference type="GO" id="GO:0006508">
    <property type="term" value="P:proteolysis"/>
    <property type="evidence" value="ECO:0007669"/>
    <property type="project" value="UniProtKB-KW"/>
</dbReference>
<comment type="similarity">
    <text evidence="1">Belongs to the peptidase S1C family.</text>
</comment>
<reference evidence="5" key="1">
    <citation type="submission" date="2023-03" db="EMBL/GenBank/DDBJ databases">
        <authorList>
            <person name="Steffen K."/>
            <person name="Cardenas P."/>
        </authorList>
    </citation>
    <scope>NUCLEOTIDE SEQUENCE</scope>
</reference>
<dbReference type="SUPFAM" id="SSF50494">
    <property type="entry name" value="Trypsin-like serine proteases"/>
    <property type="match status" value="1"/>
</dbReference>
<dbReference type="SUPFAM" id="SSF50156">
    <property type="entry name" value="PDZ domain-like"/>
    <property type="match status" value="2"/>
</dbReference>